<dbReference type="SMART" id="SM00638">
    <property type="entry name" value="LPD_N"/>
    <property type="match status" value="1"/>
</dbReference>
<dbReference type="InterPro" id="IPR015816">
    <property type="entry name" value="Vitellinogen_b-sht_N"/>
</dbReference>
<dbReference type="InterPro" id="IPR050733">
    <property type="entry name" value="Vitellogenin/Apolipophorin"/>
</dbReference>
<evidence type="ECO:0000256" key="6">
    <source>
        <dbReference type="ARBA" id="ARBA00023180"/>
    </source>
</evidence>
<evidence type="ECO:0000313" key="12">
    <source>
        <dbReference type="Proteomes" id="UP000887540"/>
    </source>
</evidence>
<comment type="caution">
    <text evidence="7">Lacks conserved residue(s) required for the propagation of feature annotation.</text>
</comment>
<feature type="domain" description="VWFD" evidence="11">
    <location>
        <begin position="1460"/>
        <end position="1627"/>
    </location>
</feature>
<evidence type="ECO:0000256" key="8">
    <source>
        <dbReference type="SAM" id="MobiDB-lite"/>
    </source>
</evidence>
<evidence type="ECO:0000313" key="13">
    <source>
        <dbReference type="WBParaSite" id="ACRNAN_scaffold1703.g29021.t1"/>
    </source>
</evidence>
<dbReference type="PANTHER" id="PTHR23345">
    <property type="entry name" value="VITELLOGENIN-RELATED"/>
    <property type="match status" value="1"/>
</dbReference>
<evidence type="ECO:0000259" key="10">
    <source>
        <dbReference type="PROSITE" id="PS51211"/>
    </source>
</evidence>
<accession>A0A914D323</accession>
<keyword evidence="2" id="KW-0964">Secreted</keyword>
<keyword evidence="5 7" id="KW-1015">Disulfide bond</keyword>
<comment type="subcellular location">
    <subcellularLocation>
        <location evidence="1">Secreted</location>
    </subcellularLocation>
</comment>
<evidence type="ECO:0000256" key="1">
    <source>
        <dbReference type="ARBA" id="ARBA00004613"/>
    </source>
</evidence>
<sequence length="1757" mass="202719">MKLLFAVVSLWAVAVFALQGERARYRFSEVDERDVEPFRSGQTYKYRLDSQISSGMASVSEQHAVTRLQAEALFHFQSERLVSLKLNDVIVGTTNQEIQEPEKVQPMEMFKENQIKSEEARLLELPCTFDYVDGLVERIRFHQQDQPWSKNIKKSVLNMLQLNLKQRQGQNVELEQLPAWKQEREQESSNGKTETQQQSKMFVMPEITLEGECQVTYTLNKMNPSNKFNSYYDNELSRDDVKMFNVTKTVDFHRCNKIADIRYGPKIEKPCDNCTNPQELEERKLDRTTIMRHVVVGTQEKYGIKKVETVSHYIFKMLNVEEETPMHTIVASQLNYIRIEESRNDIERELRQVATSNKEESLLYSIEWDEQEKLFYMYGDDEFPQQSPFEKVQDKVGKVENLMKKLVGMWSDKVKGIDSEATLVYTRLIDVLRMCSQEELRQIFSLFKEGSSRLSETEQLKAEDILVDALSNAGTHNTIKVLVEKTLRKDIQPARATRALVQLKDLPAPSEKQIKILTDLCENEVCNRHGPCRQVCWLTVGTLMGDLCNQELTVQDAVEQKKPLCHSELKKSHVAKAMKQFNKLETRYEKIVLLKSLGNAGLDASVNELEKIIRDNREDPLVRMQAIDSLRRLRAVMPQKIQRVLLPVFQDVRERPEVRMMAVSQILATLPENPILDQIGFTLIRDPSRQVKSFVYGAMKQLSQSPVEIEKELAQHLKALLKLANISEEDEETLVRGSRYHRIPVYSQAKKEGFFLDLESMVGTDNVLPKHISAGMDTIFNGLFQKNSLELSFTQEDVEQWFEKLMDVYMDYQYGQSSNSKKSSIRGYRSSSRSQDSSEADNDFRKIVNDLGIKRRSQQQRVDSDANSNNSPFAMFSIRYGDIDYAVLPLEEEILPSSLKKILTQGQQPTIRDLENLVEAAQGRPFRAQAALNILENSVKIPTSAGLPIRVWHVIPVLASIEGQVKPQFRGSELQAEVKIHPMVSITHLKRVEVWSPIVNSGVDSTRTVSVNLPLTSNVQIRKDSSKTFKWTVEVPQKQFRVLNFHTLPLTYTSEIEWTQQRTPVVKRIENKNLVQRAQHVEKVYGKHTFGMPLKVNGEVHIPHSAKYEDVVKALMSTENHIHIEFQPTEETPNQIVLSAQGSFFQQSSEASNHRDLKGFHSKSRFDDEMSQYYEQDEDNERKFNQFLDDFQPGKMYKHNVQIQLETVGGRNDKNAQVEIEATSDSQHRYAKVQLKAKRSPLQYFDESNQWTMKAEAQVVLPEVHSSIRQYQQQQGEKQQKFVAQAQCEWGSDRKQKINVNINGQQARNQQWRKQIDEVERLNTPQGQKLRQQMIQKTAFINKYDISAEFEGLRPETKNAFNSLATLLKSWNFWNTKTELKSGRDSQQRDGQVTVTVVIDPMTHEHANITLKTPEEIVRIDSLSLPTKVKPFKLVKPGQVQKSVDSFSDIVRDYATEERQECQVTSRKVRSFDDVTFKAPLTKCYSVLAKDCGSEKPRFAVLLKKINNQEKALKVIANGDRIEVQPKDGKLAVKINGQHEQNQDTLQEYGIDYSKNLVRIANRDVTVRFDGEEASVKISASYKNTQCGLCGHYNDDSEDDFRMSNNELTSDIKSFHKSYSVVDDECREDLEETHRQQEYKQLKNSRKFYDQSEEDEQQQQRRRTNDNDETQPIEKTEVLEYNHKICFSVKPVKACPEDSYPQQTKEQKVGFTCLDRSSSEARQLLREARRSTRPVELPTNKPSFVETITVPSACVVY</sequence>
<dbReference type="Gene3D" id="2.30.230.10">
    <property type="entry name" value="Lipovitellin, beta-sheet shell regions, chain A"/>
    <property type="match status" value="1"/>
</dbReference>
<keyword evidence="6" id="KW-0325">Glycoprotein</keyword>
<feature type="disulfide bond" evidence="7">
    <location>
        <begin position="271"/>
        <end position="274"/>
    </location>
</feature>
<evidence type="ECO:0000256" key="7">
    <source>
        <dbReference type="PROSITE-ProRule" id="PRU00557"/>
    </source>
</evidence>
<evidence type="ECO:0000256" key="2">
    <source>
        <dbReference type="ARBA" id="ARBA00022525"/>
    </source>
</evidence>
<proteinExistence type="predicted"/>
<evidence type="ECO:0000256" key="4">
    <source>
        <dbReference type="ARBA" id="ARBA00022761"/>
    </source>
</evidence>
<dbReference type="PROSITE" id="PS51211">
    <property type="entry name" value="VITELLOGENIN"/>
    <property type="match status" value="1"/>
</dbReference>
<dbReference type="WBParaSite" id="ACRNAN_scaffold1703.g29021.t1">
    <property type="protein sequence ID" value="ACRNAN_scaffold1703.g29021.t1"/>
    <property type="gene ID" value="ACRNAN_scaffold1703.g29021"/>
</dbReference>
<feature type="region of interest" description="Disordered" evidence="8">
    <location>
        <begin position="817"/>
        <end position="841"/>
    </location>
</feature>
<evidence type="ECO:0000256" key="9">
    <source>
        <dbReference type="SAM" id="SignalP"/>
    </source>
</evidence>
<feature type="compositionally biased region" description="Low complexity" evidence="8">
    <location>
        <begin position="820"/>
        <end position="837"/>
    </location>
</feature>
<keyword evidence="4" id="KW-0758">Storage protein</keyword>
<dbReference type="GO" id="GO:0045735">
    <property type="term" value="F:nutrient reservoir activity"/>
    <property type="evidence" value="ECO:0007669"/>
    <property type="project" value="UniProtKB-KW"/>
</dbReference>
<feature type="region of interest" description="Disordered" evidence="8">
    <location>
        <begin position="1639"/>
        <end position="1672"/>
    </location>
</feature>
<feature type="chain" id="PRO_5037892704" evidence="9">
    <location>
        <begin position="18"/>
        <end position="1757"/>
    </location>
</feature>
<organism evidence="12 13">
    <name type="scientific">Acrobeloides nanus</name>
    <dbReference type="NCBI Taxonomy" id="290746"/>
    <lineage>
        <taxon>Eukaryota</taxon>
        <taxon>Metazoa</taxon>
        <taxon>Ecdysozoa</taxon>
        <taxon>Nematoda</taxon>
        <taxon>Chromadorea</taxon>
        <taxon>Rhabditida</taxon>
        <taxon>Tylenchina</taxon>
        <taxon>Cephalobomorpha</taxon>
        <taxon>Cephaloboidea</taxon>
        <taxon>Cephalobidae</taxon>
        <taxon>Acrobeloides</taxon>
    </lineage>
</organism>
<dbReference type="SUPFAM" id="SSF48431">
    <property type="entry name" value="Lipovitellin-phosvitin complex, superhelical domain"/>
    <property type="match status" value="1"/>
</dbReference>
<dbReference type="InterPro" id="IPR011030">
    <property type="entry name" value="Lipovitellin_superhlx_dom"/>
</dbReference>
<feature type="signal peptide" evidence="9">
    <location>
        <begin position="1"/>
        <end position="17"/>
    </location>
</feature>
<evidence type="ECO:0000256" key="3">
    <source>
        <dbReference type="ARBA" id="ARBA00022729"/>
    </source>
</evidence>
<dbReference type="InterPro" id="IPR015819">
    <property type="entry name" value="Lipid_transp_b-sht_shell"/>
</dbReference>
<dbReference type="Proteomes" id="UP000887540">
    <property type="component" value="Unplaced"/>
</dbReference>
<dbReference type="Pfam" id="PF00094">
    <property type="entry name" value="VWD"/>
    <property type="match status" value="1"/>
</dbReference>
<protein>
    <submittedName>
        <fullName evidence="13">Vitellogenin</fullName>
    </submittedName>
</protein>
<evidence type="ECO:0000256" key="5">
    <source>
        <dbReference type="ARBA" id="ARBA00023157"/>
    </source>
</evidence>
<keyword evidence="3 9" id="KW-0732">Signal</keyword>
<feature type="domain" description="Vitellogenin" evidence="10">
    <location>
        <begin position="38"/>
        <end position="772"/>
    </location>
</feature>
<dbReference type="SMART" id="SM00216">
    <property type="entry name" value="VWD"/>
    <property type="match status" value="1"/>
</dbReference>
<dbReference type="GO" id="GO:0005576">
    <property type="term" value="C:extracellular region"/>
    <property type="evidence" value="ECO:0007669"/>
    <property type="project" value="UniProtKB-SubCell"/>
</dbReference>
<reference evidence="13" key="1">
    <citation type="submission" date="2022-11" db="UniProtKB">
        <authorList>
            <consortium name="WormBaseParasite"/>
        </authorList>
    </citation>
    <scope>IDENTIFICATION</scope>
</reference>
<dbReference type="InterPro" id="IPR001846">
    <property type="entry name" value="VWF_type-D"/>
</dbReference>
<dbReference type="GO" id="GO:0005319">
    <property type="term" value="F:lipid transporter activity"/>
    <property type="evidence" value="ECO:0007669"/>
    <property type="project" value="InterPro"/>
</dbReference>
<dbReference type="SMART" id="SM01169">
    <property type="entry name" value="DUF1943"/>
    <property type="match status" value="1"/>
</dbReference>
<dbReference type="PROSITE" id="PS51233">
    <property type="entry name" value="VWFD"/>
    <property type="match status" value="1"/>
</dbReference>
<dbReference type="Pfam" id="PF09172">
    <property type="entry name" value="Vit_open_b-sht"/>
    <property type="match status" value="1"/>
</dbReference>
<name>A0A914D323_9BILA</name>
<dbReference type="SUPFAM" id="SSF56968">
    <property type="entry name" value="Lipovitellin-phosvitin complex, beta-sheet shell regions"/>
    <property type="match status" value="2"/>
</dbReference>
<dbReference type="Pfam" id="PF01347">
    <property type="entry name" value="Vitellogenin_N"/>
    <property type="match status" value="1"/>
</dbReference>
<dbReference type="InterPro" id="IPR001747">
    <property type="entry name" value="Vitellogenin_N"/>
</dbReference>
<dbReference type="PANTHER" id="PTHR23345:SF15">
    <property type="entry name" value="VITELLOGENIN 1-RELATED"/>
    <property type="match status" value="1"/>
</dbReference>
<dbReference type="FunFam" id="1.25.10.20:FF:000003">
    <property type="entry name" value="Vitellogenin C"/>
    <property type="match status" value="1"/>
</dbReference>
<evidence type="ECO:0000259" key="11">
    <source>
        <dbReference type="PROSITE" id="PS51233"/>
    </source>
</evidence>
<dbReference type="InterPro" id="IPR015255">
    <property type="entry name" value="Vitellinogen_open_b-sht"/>
</dbReference>
<keyword evidence="12" id="KW-1185">Reference proteome</keyword>
<dbReference type="Gene3D" id="2.20.80.10">
    <property type="entry name" value="Lipovitellin-phosvitin complex, chain A, domain 4"/>
    <property type="match status" value="1"/>
</dbReference>
<dbReference type="Gene3D" id="1.25.10.20">
    <property type="entry name" value="Vitellinogen, superhelical"/>
    <property type="match status" value="1"/>
</dbReference>